<feature type="non-terminal residue" evidence="1">
    <location>
        <position position="112"/>
    </location>
</feature>
<dbReference type="EMBL" id="CAJVQC010112125">
    <property type="protein sequence ID" value="CAG8835529.1"/>
    <property type="molecule type" value="Genomic_DNA"/>
</dbReference>
<comment type="caution">
    <text evidence="1">The sequence shown here is derived from an EMBL/GenBank/DDBJ whole genome shotgun (WGS) entry which is preliminary data.</text>
</comment>
<gene>
    <name evidence="1" type="ORF">RPERSI_LOCUS29586</name>
</gene>
<evidence type="ECO:0000313" key="1">
    <source>
        <dbReference type="EMBL" id="CAG8835529.1"/>
    </source>
</evidence>
<keyword evidence="2" id="KW-1185">Reference proteome</keyword>
<organism evidence="1 2">
    <name type="scientific">Racocetra persica</name>
    <dbReference type="NCBI Taxonomy" id="160502"/>
    <lineage>
        <taxon>Eukaryota</taxon>
        <taxon>Fungi</taxon>
        <taxon>Fungi incertae sedis</taxon>
        <taxon>Mucoromycota</taxon>
        <taxon>Glomeromycotina</taxon>
        <taxon>Glomeromycetes</taxon>
        <taxon>Diversisporales</taxon>
        <taxon>Gigasporaceae</taxon>
        <taxon>Racocetra</taxon>
    </lineage>
</organism>
<reference evidence="1" key="1">
    <citation type="submission" date="2021-06" db="EMBL/GenBank/DDBJ databases">
        <authorList>
            <person name="Kallberg Y."/>
            <person name="Tangrot J."/>
            <person name="Rosling A."/>
        </authorList>
    </citation>
    <scope>NUCLEOTIDE SEQUENCE</scope>
    <source>
        <strain evidence="1">MA461A</strain>
    </source>
</reference>
<sequence>MSKNVIRFSHDTPDNTYSSHVRSRTHSSHIRSRTHLPHVRSRTYSPHVRSHTHSPHICLRSFSRTATTMASESNNKTLYKSFFKNSEESSDRGLYHPSESLSISFLTEEPNN</sequence>
<name>A0ACA9SCL7_9GLOM</name>
<dbReference type="Proteomes" id="UP000789920">
    <property type="component" value="Unassembled WGS sequence"/>
</dbReference>
<accession>A0ACA9SCL7</accession>
<evidence type="ECO:0000313" key="2">
    <source>
        <dbReference type="Proteomes" id="UP000789920"/>
    </source>
</evidence>
<proteinExistence type="predicted"/>
<protein>
    <submittedName>
        <fullName evidence="1">5100_t:CDS:1</fullName>
    </submittedName>
</protein>